<feature type="domain" description="F-box" evidence="2">
    <location>
        <begin position="47"/>
        <end position="122"/>
    </location>
</feature>
<reference evidence="3" key="1">
    <citation type="submission" date="2020-01" db="EMBL/GenBank/DDBJ databases">
        <authorList>
            <consortium name="DOE Joint Genome Institute"/>
            <person name="Haridas S."/>
            <person name="Albert R."/>
            <person name="Binder M."/>
            <person name="Bloem J."/>
            <person name="Labutti K."/>
            <person name="Salamov A."/>
            <person name="Andreopoulos B."/>
            <person name="Baker S.E."/>
            <person name="Barry K."/>
            <person name="Bills G."/>
            <person name="Bluhm B.H."/>
            <person name="Cannon C."/>
            <person name="Castanera R."/>
            <person name="Culley D.E."/>
            <person name="Daum C."/>
            <person name="Ezra D."/>
            <person name="Gonzalez J.B."/>
            <person name="Henrissat B."/>
            <person name="Kuo A."/>
            <person name="Liang C."/>
            <person name="Lipzen A."/>
            <person name="Lutzoni F."/>
            <person name="Magnuson J."/>
            <person name="Mondo S."/>
            <person name="Nolan M."/>
            <person name="Ohm R."/>
            <person name="Pangilinan J."/>
            <person name="Park H.-J."/>
            <person name="Ramirez L."/>
            <person name="Alfaro M."/>
            <person name="Sun H."/>
            <person name="Tritt A."/>
            <person name="Yoshinaga Y."/>
            <person name="Zwiers L.-H."/>
            <person name="Turgeon B.G."/>
            <person name="Goodwin S.B."/>
            <person name="Spatafora J.W."/>
            <person name="Crous P.W."/>
            <person name="Grigoriev I.V."/>
        </authorList>
    </citation>
    <scope>NUCLEOTIDE SEQUENCE</scope>
    <source>
        <strain evidence="3">CBS 394.84</strain>
    </source>
</reference>
<dbReference type="PANTHER" id="PTHR42085">
    <property type="entry name" value="F-BOX DOMAIN-CONTAINING PROTEIN"/>
    <property type="match status" value="1"/>
</dbReference>
<evidence type="ECO:0000313" key="3">
    <source>
        <dbReference type="EMBL" id="KAF1840393.1"/>
    </source>
</evidence>
<evidence type="ECO:0000313" key="4">
    <source>
        <dbReference type="Proteomes" id="UP000800039"/>
    </source>
</evidence>
<evidence type="ECO:0000259" key="2">
    <source>
        <dbReference type="Pfam" id="PF13013"/>
    </source>
</evidence>
<dbReference type="PANTHER" id="PTHR42085:SF1">
    <property type="entry name" value="F-BOX DOMAIN-CONTAINING PROTEIN"/>
    <property type="match status" value="1"/>
</dbReference>
<dbReference type="InterPro" id="IPR038883">
    <property type="entry name" value="AN11006-like"/>
</dbReference>
<feature type="region of interest" description="Disordered" evidence="1">
    <location>
        <begin position="1"/>
        <end position="39"/>
    </location>
</feature>
<name>A0A9P4G7C2_9PLEO</name>
<accession>A0A9P4G7C2</accession>
<organism evidence="3 4">
    <name type="scientific">Cucurbitaria berberidis CBS 394.84</name>
    <dbReference type="NCBI Taxonomy" id="1168544"/>
    <lineage>
        <taxon>Eukaryota</taxon>
        <taxon>Fungi</taxon>
        <taxon>Dikarya</taxon>
        <taxon>Ascomycota</taxon>
        <taxon>Pezizomycotina</taxon>
        <taxon>Dothideomycetes</taxon>
        <taxon>Pleosporomycetidae</taxon>
        <taxon>Pleosporales</taxon>
        <taxon>Pleosporineae</taxon>
        <taxon>Cucurbitariaceae</taxon>
        <taxon>Cucurbitaria</taxon>
    </lineage>
</organism>
<dbReference type="Pfam" id="PF13013">
    <property type="entry name" value="F-box-like_2"/>
    <property type="match status" value="1"/>
</dbReference>
<dbReference type="OrthoDB" id="3801367at2759"/>
<evidence type="ECO:0000256" key="1">
    <source>
        <dbReference type="SAM" id="MobiDB-lite"/>
    </source>
</evidence>
<dbReference type="RefSeq" id="XP_040782956.1">
    <property type="nucleotide sequence ID" value="XM_040932247.1"/>
</dbReference>
<dbReference type="InterPro" id="IPR001810">
    <property type="entry name" value="F-box_dom"/>
</dbReference>
<feature type="compositionally biased region" description="Polar residues" evidence="1">
    <location>
        <begin position="1"/>
        <end position="23"/>
    </location>
</feature>
<dbReference type="EMBL" id="ML976620">
    <property type="protein sequence ID" value="KAF1840393.1"/>
    <property type="molecule type" value="Genomic_DNA"/>
</dbReference>
<keyword evidence="4" id="KW-1185">Reference proteome</keyword>
<proteinExistence type="predicted"/>
<sequence length="360" mass="41460">MAPTTRSSTKRSASDTANSNPSDNKGGGQAKKARSVPASVAAGKVTNTRCRLLELPAEIRNRIYNFAEKDYGVEDFAPLLRPLKPVAPRNAWFRSFIGLAQTCKQLRAEYRPLFLRALQVRIRLGQLDDFFATFYPNTPEDYQHAPTRFQISWNVGKDGKSGVMYDITRLLQLQAFSSTFNVDFVPHQVAQGLWPGNRISRAHVYDSDEDVFLNETEECTCDMYHDFDLRDWMITMDDEVHAHVHHLQEFILNNNEAWLKDLRQHKMSIQCFFNDDTYQWTIDISLNGPIEEVMLDGVVAPSHVWRYLKVRGMLQNSRLGEKLDMDFIVKYEEALTVRMGDSREVTTSVMKKVHIRSTKK</sequence>
<dbReference type="GeneID" id="63849498"/>
<comment type="caution">
    <text evidence="3">The sequence shown here is derived from an EMBL/GenBank/DDBJ whole genome shotgun (WGS) entry which is preliminary data.</text>
</comment>
<dbReference type="AlphaFoldDB" id="A0A9P4G7C2"/>
<protein>
    <recommendedName>
        <fullName evidence="2">F-box domain-containing protein</fullName>
    </recommendedName>
</protein>
<dbReference type="Proteomes" id="UP000800039">
    <property type="component" value="Unassembled WGS sequence"/>
</dbReference>
<gene>
    <name evidence="3" type="ORF">K460DRAFT_360077</name>
</gene>